<dbReference type="AlphaFoldDB" id="A0A4R5NBJ7"/>
<accession>A0A4R5NBJ7</accession>
<dbReference type="RefSeq" id="WP_010017948.1">
    <property type="nucleotide sequence ID" value="NZ_PUFN01000028.1"/>
</dbReference>
<proteinExistence type="predicted"/>
<protein>
    <recommendedName>
        <fullName evidence="5">TPM domain-containing protein</fullName>
    </recommendedName>
</protein>
<feature type="chain" id="PRO_5020466223" description="TPM domain-containing protein" evidence="2">
    <location>
        <begin position="26"/>
        <end position="271"/>
    </location>
</feature>
<comment type="caution">
    <text evidence="3">The sequence shown here is derived from an EMBL/GenBank/DDBJ whole genome shotgun (WGS) entry which is preliminary data.</text>
</comment>
<dbReference type="EMBL" id="PUFN01000028">
    <property type="protein sequence ID" value="TDG70005.1"/>
    <property type="molecule type" value="Genomic_DNA"/>
</dbReference>
<keyword evidence="1" id="KW-1133">Transmembrane helix</keyword>
<evidence type="ECO:0000256" key="2">
    <source>
        <dbReference type="SAM" id="SignalP"/>
    </source>
</evidence>
<keyword evidence="1" id="KW-0812">Transmembrane</keyword>
<evidence type="ECO:0000256" key="1">
    <source>
        <dbReference type="SAM" id="Phobius"/>
    </source>
</evidence>
<name>A0A4R5NBJ7_9LACO</name>
<keyword evidence="1" id="KW-0472">Membrane</keyword>
<organism evidence="3 4">
    <name type="scientific">Companilactobacillus farciminis</name>
    <dbReference type="NCBI Taxonomy" id="1612"/>
    <lineage>
        <taxon>Bacteria</taxon>
        <taxon>Bacillati</taxon>
        <taxon>Bacillota</taxon>
        <taxon>Bacilli</taxon>
        <taxon>Lactobacillales</taxon>
        <taxon>Lactobacillaceae</taxon>
        <taxon>Companilactobacillus</taxon>
    </lineage>
</organism>
<reference evidence="3 4" key="1">
    <citation type="journal article" date="2019" name="Appl. Microbiol. Biotechnol.">
        <title>Uncovering carbohydrate metabolism through a genotype-phenotype association study of 56 lactic acid bacteria genomes.</title>
        <authorList>
            <person name="Buron-Moles G."/>
            <person name="Chailyan A."/>
            <person name="Dolejs I."/>
            <person name="Forster J."/>
            <person name="Miks M.H."/>
        </authorList>
    </citation>
    <scope>NUCLEOTIDE SEQUENCE [LARGE SCALE GENOMIC DNA]</scope>
    <source>
        <strain evidence="3 4">ATCC 29644</strain>
    </source>
</reference>
<dbReference type="Proteomes" id="UP000295257">
    <property type="component" value="Unassembled WGS sequence"/>
</dbReference>
<evidence type="ECO:0008006" key="5">
    <source>
        <dbReference type="Google" id="ProtNLM"/>
    </source>
</evidence>
<feature type="transmembrane region" description="Helical" evidence="1">
    <location>
        <begin position="219"/>
        <end position="236"/>
    </location>
</feature>
<keyword evidence="4" id="KW-1185">Reference proteome</keyword>
<feature type="signal peptide" evidence="2">
    <location>
        <begin position="1"/>
        <end position="25"/>
    </location>
</feature>
<gene>
    <name evidence="3" type="ORF">C5L30_001736</name>
</gene>
<keyword evidence="2" id="KW-0732">Signal</keyword>
<evidence type="ECO:0000313" key="3">
    <source>
        <dbReference type="EMBL" id="TDG70005.1"/>
    </source>
</evidence>
<evidence type="ECO:0000313" key="4">
    <source>
        <dbReference type="Proteomes" id="UP000295257"/>
    </source>
</evidence>
<sequence>MKVRYLLATLLAFIGILYSTQDVQADGLGGPNTGDYVYENKEFITNAQYDRLVTINDNIYTGVHPQKLYVLVFDDAEDISNFVQTTGADVHSRDASSNIIGNVGSNIGYLLYGREKYIDMRLDDDDIDNESNYLILDLKDKKVFFSASEQGDRYLTDLMFWRLKKGLSNDFKSNNEDTQVQALFTLANRLEPKLQDVAQSSKKLKSKRFADIKRVRNRILYGLGTIIAIIVIYLIWKYMHNHPGSGSDLGNSDYDAGFDEGYYMGRNDPFM</sequence>
<dbReference type="OrthoDB" id="2329001at2"/>